<keyword evidence="2" id="KW-1185">Reference proteome</keyword>
<dbReference type="Proteomes" id="UP000515861">
    <property type="component" value="Chromosome"/>
</dbReference>
<organism evidence="1 2">
    <name type="scientific">Sphingomonas sabuli</name>
    <dbReference type="NCBI Taxonomy" id="2764186"/>
    <lineage>
        <taxon>Bacteria</taxon>
        <taxon>Pseudomonadati</taxon>
        <taxon>Pseudomonadota</taxon>
        <taxon>Alphaproteobacteria</taxon>
        <taxon>Sphingomonadales</taxon>
        <taxon>Sphingomonadaceae</taxon>
        <taxon>Sphingomonas</taxon>
    </lineage>
</organism>
<dbReference type="EMBL" id="CP060697">
    <property type="protein sequence ID" value="QNM81751.1"/>
    <property type="molecule type" value="Genomic_DNA"/>
</dbReference>
<gene>
    <name evidence="1" type="ORF">H8M03_06660</name>
</gene>
<sequence>MPIRHSILWAALIIAVAAISEAAGLGNAVQWAIVAGLSGAAFASLPRRGRTCGQG</sequence>
<name>A0A7G9KZF2_9SPHN</name>
<evidence type="ECO:0000313" key="2">
    <source>
        <dbReference type="Proteomes" id="UP000515861"/>
    </source>
</evidence>
<dbReference type="AlphaFoldDB" id="A0A7G9KZF2"/>
<proteinExistence type="predicted"/>
<dbReference type="RefSeq" id="WP_187478707.1">
    <property type="nucleotide sequence ID" value="NZ_CP060697.1"/>
</dbReference>
<evidence type="ECO:0000313" key="1">
    <source>
        <dbReference type="EMBL" id="QNM81751.1"/>
    </source>
</evidence>
<accession>A0A7G9KZF2</accession>
<reference evidence="1 2" key="1">
    <citation type="submission" date="2020-08" db="EMBL/GenBank/DDBJ databases">
        <title>Sphingomonas sp. sand1-3 16S ribosomal RNA gene Genome sequencing and assembly.</title>
        <authorList>
            <person name="Kang M."/>
        </authorList>
    </citation>
    <scope>NUCLEOTIDE SEQUENCE [LARGE SCALE GENOMIC DNA]</scope>
    <source>
        <strain evidence="2">sand1-3</strain>
    </source>
</reference>
<protein>
    <submittedName>
        <fullName evidence="1">Uncharacterized protein</fullName>
    </submittedName>
</protein>
<dbReference type="KEGG" id="ssau:H8M03_06660"/>